<dbReference type="Proteomes" id="UP000030111">
    <property type="component" value="Unassembled WGS sequence"/>
</dbReference>
<gene>
    <name evidence="2" type="ORF">Q766_13750</name>
</gene>
<evidence type="ECO:0000313" key="3">
    <source>
        <dbReference type="Proteomes" id="UP000030111"/>
    </source>
</evidence>
<accession>A0A0A2MVI7</accession>
<dbReference type="Pfam" id="PF12388">
    <property type="entry name" value="Peptidase_M57"/>
    <property type="match status" value="1"/>
</dbReference>
<dbReference type="AlphaFoldDB" id="A0A0A2MVI7"/>
<proteinExistence type="predicted"/>
<dbReference type="InterPro" id="IPR024653">
    <property type="entry name" value="Peptidase_M10/M27/M57"/>
</dbReference>
<organism evidence="2 3">
    <name type="scientific">Flavobacterium subsaxonicum WB 4.1-42 = DSM 21790</name>
    <dbReference type="NCBI Taxonomy" id="1121898"/>
    <lineage>
        <taxon>Bacteria</taxon>
        <taxon>Pseudomonadati</taxon>
        <taxon>Bacteroidota</taxon>
        <taxon>Flavobacteriia</taxon>
        <taxon>Flavobacteriales</taxon>
        <taxon>Flavobacteriaceae</taxon>
        <taxon>Flavobacterium</taxon>
    </lineage>
</organism>
<dbReference type="RefSeq" id="WP_026991077.1">
    <property type="nucleotide sequence ID" value="NZ_AUGP01000025.1"/>
</dbReference>
<reference evidence="2 3" key="1">
    <citation type="submission" date="2013-09" db="EMBL/GenBank/DDBJ databases">
        <authorList>
            <person name="Zeng Z."/>
            <person name="Chen C."/>
        </authorList>
    </citation>
    <scope>NUCLEOTIDE SEQUENCE [LARGE SCALE GENOMIC DNA]</scope>
    <source>
        <strain evidence="2 3">WB 4.1-42</strain>
    </source>
</reference>
<dbReference type="STRING" id="1121898.GCA_000422725_02898"/>
<dbReference type="EMBL" id="JRLY01000011">
    <property type="protein sequence ID" value="KGO92220.1"/>
    <property type="molecule type" value="Genomic_DNA"/>
</dbReference>
<evidence type="ECO:0000313" key="2">
    <source>
        <dbReference type="EMBL" id="KGO92220.1"/>
    </source>
</evidence>
<sequence length="206" mass="23159">MEALNNGQKANIDAKYQCQLDKKRKDFATRAEFKDYKTSVKNYKKSTEKLADSRVKEQQIFDAINNFAATDENNYNLVNNLEFKDSKGDTQCVDVVINAGVASGSGGGATAAKWTQNADGTYQGMSSIMTTLDFRIVDPISNVLAHEMGHAYGMTINPIDKFKFYTSGKVTQHDCQLPENRHHFRSESAMNFQESYDSNKRRKPGK</sequence>
<name>A0A0A2MVI7_9FLAO</name>
<feature type="region of interest" description="Disordered" evidence="1">
    <location>
        <begin position="186"/>
        <end position="206"/>
    </location>
</feature>
<keyword evidence="3" id="KW-1185">Reference proteome</keyword>
<comment type="caution">
    <text evidence="2">The sequence shown here is derived from an EMBL/GenBank/DDBJ whole genome shotgun (WGS) entry which is preliminary data.</text>
</comment>
<protein>
    <submittedName>
        <fullName evidence="2">Uncharacterized protein</fullName>
    </submittedName>
</protein>
<evidence type="ECO:0000256" key="1">
    <source>
        <dbReference type="SAM" id="MobiDB-lite"/>
    </source>
</evidence>